<comment type="caution">
    <text evidence="1">The sequence shown here is derived from an EMBL/GenBank/DDBJ whole genome shotgun (WGS) entry which is preliminary data.</text>
</comment>
<dbReference type="EMBL" id="SSMC01000001">
    <property type="protein sequence ID" value="THD69739.1"/>
    <property type="molecule type" value="Genomic_DNA"/>
</dbReference>
<dbReference type="AlphaFoldDB" id="A0A4S3M4X3"/>
<accession>A0A4S3M4X3</accession>
<evidence type="ECO:0000313" key="2">
    <source>
        <dbReference type="Proteomes" id="UP000305939"/>
    </source>
</evidence>
<dbReference type="RefSeq" id="WP_136335229.1">
    <property type="nucleotide sequence ID" value="NZ_QXMP01000002.1"/>
</dbReference>
<sequence length="787" mass="91896">MDRALQQDSPLTMKISFNTLMQRYETLLEETNDVDLLEHGRKVLALGEEYPELREGITNMDRLTELKPQIDLVLRDSFSSVLTENEIKTAGIPFEGLIFKSSKRFDNIMANAPEGFNLEVRNMPEGHIYIMACSVILKAHYNVDVQFRRPLYYDIPDKNGVMKHYRITYNADFVELNPTERSLELTPKDIDELIDGFDNLELWKEKFPPGSWEFKGFVIANMFDVTLDSAISELKTWLLNTNSNEFLGLKIFENIFQSLFNVEGLQIGFINYDEDLDTFEKIGKNVPCFMLQESNEHCESQMCLQFRENILKQRAFFAISDIEKYYTLSGQKEPYASYYHQGFKSVILAPVTHDEKLLGVLELLSPRKKELNSVNANKLIDVMPFIVAAGIRTKQEKKNQIEAIIQSEYTSLHRSVRWKFVQEAKRYLKETAMGNPASLKEVAFKHVYPLYGQIDIKNSSDARNSAARKDLGNQLSDLKRLFESGLKERELPIFEEYIFRLDSYLDEVKNRFKTNTEQGIVDFLNEEIHPALQTIEKFGGRYSKQLQLYRGQLNEHLGMYYSARERYDNTVKKINKEMARVIDEKHEEAYAMFPHYFERYKTDGVEHNMYIGQSIAPKHRFDEVYLQNLKLWQLQTMCHMENVYYNLKPDLDIPLDVTSLLLVHSTPLSIKFRMDEKHFDVDGTYNARYEIIKKRIDKAHIKGTKKRITQPGKMTIIYTLKQDEQEYMRYVRLLQAKGILSQDVTRHELEELQGVSGLKAISVGILYKKNSEERLLSYEELIDSISN</sequence>
<organism evidence="1 2">
    <name type="scientific">Robertkochia marina</name>
    <dbReference type="NCBI Taxonomy" id="1227945"/>
    <lineage>
        <taxon>Bacteria</taxon>
        <taxon>Pseudomonadati</taxon>
        <taxon>Bacteroidota</taxon>
        <taxon>Flavobacteriia</taxon>
        <taxon>Flavobacteriales</taxon>
        <taxon>Flavobacteriaceae</taxon>
        <taxon>Robertkochia</taxon>
    </lineage>
</organism>
<protein>
    <submittedName>
        <fullName evidence="1">GAF domain-containing protein</fullName>
    </submittedName>
</protein>
<reference evidence="1 2" key="1">
    <citation type="submission" date="2019-04" db="EMBL/GenBank/DDBJ databases">
        <title>Draft genome sequence of Robertkochia marina CC-AMO-30D.</title>
        <authorList>
            <person name="Hameed A."/>
            <person name="Lin S.-Y."/>
            <person name="Shahina M."/>
            <person name="Lai W.-A."/>
            <person name="Young C.-C."/>
        </authorList>
    </citation>
    <scope>NUCLEOTIDE SEQUENCE [LARGE SCALE GENOMIC DNA]</scope>
    <source>
        <strain evidence="1 2">CC-AMO-30D</strain>
    </source>
</reference>
<name>A0A4S3M4X3_9FLAO</name>
<dbReference type="OrthoDB" id="627374at2"/>
<gene>
    <name evidence="1" type="ORF">E7Z59_05270</name>
</gene>
<dbReference type="Proteomes" id="UP000305939">
    <property type="component" value="Unassembled WGS sequence"/>
</dbReference>
<proteinExistence type="predicted"/>
<keyword evidence="2" id="KW-1185">Reference proteome</keyword>
<evidence type="ECO:0000313" key="1">
    <source>
        <dbReference type="EMBL" id="THD69739.1"/>
    </source>
</evidence>